<sequence length="282" mass="31646">MTTRVYIGRLARDARDRDLERLFKGYGDIREINIKSGFGFVEFRDPRDAEDVVYDFHGKEFLGERLIVELARGTRRGREGGGRRDDRGRSHYRLLVENIAPGTTWQALKDLMRKAGEVTFADIIKNRPGEGVVEFAHRSDMEYALNKLDDSDLNGQRVTLRVFECTRITLVAPVADRALARCRAAALLVAVLPGVVRAPSHARVLLLAPLRDLVLDLVQDRHRVLVRLADGPAVLLPTVVVPEKEVAREQDVADRTLGADHDRPLQLAAPAAMPGIKWMDEM</sequence>
<dbReference type="InterPro" id="IPR000504">
    <property type="entry name" value="RRM_dom"/>
</dbReference>
<dbReference type="Pfam" id="PF00076">
    <property type="entry name" value="RRM_1"/>
    <property type="match status" value="2"/>
</dbReference>
<dbReference type="GO" id="GO:0003729">
    <property type="term" value="F:mRNA binding"/>
    <property type="evidence" value="ECO:0007669"/>
    <property type="project" value="TreeGrafter"/>
</dbReference>
<dbReference type="SMART" id="SM00360">
    <property type="entry name" value="RRM"/>
    <property type="match status" value="2"/>
</dbReference>
<evidence type="ECO:0000313" key="5">
    <source>
        <dbReference type="Proteomes" id="UP000605846"/>
    </source>
</evidence>
<reference evidence="4" key="1">
    <citation type="submission" date="2020-01" db="EMBL/GenBank/DDBJ databases">
        <title>Genome Sequencing of Three Apophysomyces-Like Fungal Strains Confirms a Novel Fungal Genus in the Mucoromycota with divergent Burkholderia-like Endosymbiotic Bacteria.</title>
        <authorList>
            <person name="Stajich J.E."/>
            <person name="Macias A.M."/>
            <person name="Carter-House D."/>
            <person name="Lovett B."/>
            <person name="Kasson L.R."/>
            <person name="Berry K."/>
            <person name="Grigoriev I."/>
            <person name="Chang Y."/>
            <person name="Spatafora J."/>
            <person name="Kasson M.T."/>
        </authorList>
    </citation>
    <scope>NUCLEOTIDE SEQUENCE</scope>
    <source>
        <strain evidence="4">NRRL A-21654</strain>
    </source>
</reference>
<dbReference type="OrthoDB" id="1099063at2759"/>
<dbReference type="Proteomes" id="UP000605846">
    <property type="component" value="Unassembled WGS sequence"/>
</dbReference>
<evidence type="ECO:0000256" key="2">
    <source>
        <dbReference type="PROSITE-ProRule" id="PRU00176"/>
    </source>
</evidence>
<accession>A0A8H7BUT2</accession>
<dbReference type="InterPro" id="IPR012677">
    <property type="entry name" value="Nucleotide-bd_a/b_plait_sf"/>
</dbReference>
<keyword evidence="5" id="KW-1185">Reference proteome</keyword>
<gene>
    <name evidence="4" type="ORF">EC973_004934</name>
</gene>
<dbReference type="GO" id="GO:0005634">
    <property type="term" value="C:nucleus"/>
    <property type="evidence" value="ECO:0007669"/>
    <property type="project" value="TreeGrafter"/>
</dbReference>
<dbReference type="PANTHER" id="PTHR23003:SF51">
    <property type="entry name" value="SERINE-ARGININE PROTEIN 55"/>
    <property type="match status" value="1"/>
</dbReference>
<dbReference type="GO" id="GO:0005737">
    <property type="term" value="C:cytoplasm"/>
    <property type="evidence" value="ECO:0007669"/>
    <property type="project" value="TreeGrafter"/>
</dbReference>
<name>A0A8H7BUT2_9FUNG</name>
<dbReference type="InterPro" id="IPR050374">
    <property type="entry name" value="RRT5_SRSF_SR"/>
</dbReference>
<evidence type="ECO:0000259" key="3">
    <source>
        <dbReference type="PROSITE" id="PS50102"/>
    </source>
</evidence>
<proteinExistence type="predicted"/>
<keyword evidence="1 2" id="KW-0694">RNA-binding</keyword>
<feature type="domain" description="RRM" evidence="3">
    <location>
        <begin position="92"/>
        <end position="165"/>
    </location>
</feature>
<evidence type="ECO:0000256" key="1">
    <source>
        <dbReference type="ARBA" id="ARBA00022884"/>
    </source>
</evidence>
<protein>
    <recommendedName>
        <fullName evidence="3">RRM domain-containing protein</fullName>
    </recommendedName>
</protein>
<dbReference type="SUPFAM" id="SSF54928">
    <property type="entry name" value="RNA-binding domain, RBD"/>
    <property type="match status" value="1"/>
</dbReference>
<dbReference type="CDD" id="cd12337">
    <property type="entry name" value="RRM1_SRSF4_like"/>
    <property type="match status" value="1"/>
</dbReference>
<organism evidence="4 5">
    <name type="scientific">Apophysomyces ossiformis</name>
    <dbReference type="NCBI Taxonomy" id="679940"/>
    <lineage>
        <taxon>Eukaryota</taxon>
        <taxon>Fungi</taxon>
        <taxon>Fungi incertae sedis</taxon>
        <taxon>Mucoromycota</taxon>
        <taxon>Mucoromycotina</taxon>
        <taxon>Mucoromycetes</taxon>
        <taxon>Mucorales</taxon>
        <taxon>Mucorineae</taxon>
        <taxon>Mucoraceae</taxon>
        <taxon>Apophysomyces</taxon>
    </lineage>
</organism>
<dbReference type="PROSITE" id="PS50102">
    <property type="entry name" value="RRM"/>
    <property type="match status" value="2"/>
</dbReference>
<dbReference type="Gene3D" id="3.30.70.330">
    <property type="match status" value="2"/>
</dbReference>
<feature type="domain" description="RRM" evidence="3">
    <location>
        <begin position="3"/>
        <end position="73"/>
    </location>
</feature>
<dbReference type="AlphaFoldDB" id="A0A8H7BUT2"/>
<dbReference type="CDD" id="cd12339">
    <property type="entry name" value="RRM2_SRSF1_4_like"/>
    <property type="match status" value="1"/>
</dbReference>
<comment type="caution">
    <text evidence="4">The sequence shown here is derived from an EMBL/GenBank/DDBJ whole genome shotgun (WGS) entry which is preliminary data.</text>
</comment>
<dbReference type="EMBL" id="JABAYA010000028">
    <property type="protein sequence ID" value="KAF7729166.1"/>
    <property type="molecule type" value="Genomic_DNA"/>
</dbReference>
<evidence type="ECO:0000313" key="4">
    <source>
        <dbReference type="EMBL" id="KAF7729166.1"/>
    </source>
</evidence>
<dbReference type="InterPro" id="IPR035979">
    <property type="entry name" value="RBD_domain_sf"/>
</dbReference>
<dbReference type="PANTHER" id="PTHR23003">
    <property type="entry name" value="RNA RECOGNITION MOTIF RRM DOMAIN CONTAINING PROTEIN"/>
    <property type="match status" value="1"/>
</dbReference>